<dbReference type="PANTHER" id="PTHR38686:SF1">
    <property type="entry name" value="APOLIPOPROTEIN N-ACYLTRANSFERASE"/>
    <property type="match status" value="1"/>
</dbReference>
<dbReference type="InterPro" id="IPR004563">
    <property type="entry name" value="Apolipo_AcylTrfase"/>
</dbReference>
<dbReference type="InterPro" id="IPR045378">
    <property type="entry name" value="LNT_N"/>
</dbReference>
<dbReference type="RefSeq" id="WP_345376924.1">
    <property type="nucleotide sequence ID" value="NZ_BAABLM010000010.1"/>
</dbReference>
<reference evidence="11" key="1">
    <citation type="journal article" date="2019" name="Int. J. Syst. Evol. Microbiol.">
        <title>The Global Catalogue of Microorganisms (GCM) 10K type strain sequencing project: providing services to taxonomists for standard genome sequencing and annotation.</title>
        <authorList>
            <consortium name="The Broad Institute Genomics Platform"/>
            <consortium name="The Broad Institute Genome Sequencing Center for Infectious Disease"/>
            <person name="Wu L."/>
            <person name="Ma J."/>
        </authorList>
    </citation>
    <scope>NUCLEOTIDE SEQUENCE [LARGE SCALE GENOMIC DNA]</scope>
    <source>
        <strain evidence="11">JCM 18956</strain>
    </source>
</reference>
<evidence type="ECO:0000256" key="1">
    <source>
        <dbReference type="ARBA" id="ARBA00004651"/>
    </source>
</evidence>
<evidence type="ECO:0000256" key="5">
    <source>
        <dbReference type="ARBA" id="ARBA00022989"/>
    </source>
</evidence>
<keyword evidence="3 8" id="KW-0808">Transferase</keyword>
<evidence type="ECO:0000313" key="11">
    <source>
        <dbReference type="Proteomes" id="UP001501295"/>
    </source>
</evidence>
<proteinExistence type="inferred from homology"/>
<feature type="transmembrane region" description="Helical" evidence="8">
    <location>
        <begin position="113"/>
        <end position="135"/>
    </location>
</feature>
<feature type="transmembrane region" description="Helical" evidence="8">
    <location>
        <begin position="227"/>
        <end position="245"/>
    </location>
</feature>
<comment type="catalytic activity">
    <reaction evidence="8">
        <text>N-terminal S-1,2-diacyl-sn-glyceryl-L-cysteinyl-[lipoprotein] + a glycerophospholipid = N-acyl-S-1,2-diacyl-sn-glyceryl-L-cysteinyl-[lipoprotein] + a 2-acyl-sn-glycero-3-phospholipid + H(+)</text>
        <dbReference type="Rhea" id="RHEA:48228"/>
        <dbReference type="Rhea" id="RHEA-COMP:14681"/>
        <dbReference type="Rhea" id="RHEA-COMP:14684"/>
        <dbReference type="ChEBI" id="CHEBI:15378"/>
        <dbReference type="ChEBI" id="CHEBI:136912"/>
        <dbReference type="ChEBI" id="CHEBI:140656"/>
        <dbReference type="ChEBI" id="CHEBI:140657"/>
        <dbReference type="ChEBI" id="CHEBI:140660"/>
        <dbReference type="EC" id="2.3.1.269"/>
    </reaction>
</comment>
<feature type="transmembrane region" description="Helical" evidence="8">
    <location>
        <begin position="147"/>
        <end position="164"/>
    </location>
</feature>
<dbReference type="CDD" id="cd07571">
    <property type="entry name" value="ALP_N-acyl_transferase"/>
    <property type="match status" value="1"/>
</dbReference>
<feature type="transmembrane region" description="Helical" evidence="8">
    <location>
        <begin position="88"/>
        <end position="107"/>
    </location>
</feature>
<evidence type="ECO:0000256" key="8">
    <source>
        <dbReference type="HAMAP-Rule" id="MF_01148"/>
    </source>
</evidence>
<comment type="subcellular location">
    <subcellularLocation>
        <location evidence="1 8">Cell membrane</location>
        <topology evidence="1 8">Multi-pass membrane protein</topology>
    </subcellularLocation>
</comment>
<evidence type="ECO:0000259" key="9">
    <source>
        <dbReference type="PROSITE" id="PS50263"/>
    </source>
</evidence>
<gene>
    <name evidence="8 10" type="primary">lnt</name>
    <name evidence="10" type="ORF">GCM10025780_31870</name>
</gene>
<comment type="caution">
    <text evidence="10">The sequence shown here is derived from an EMBL/GenBank/DDBJ whole genome shotgun (WGS) entry which is preliminary data.</text>
</comment>
<evidence type="ECO:0000256" key="4">
    <source>
        <dbReference type="ARBA" id="ARBA00022692"/>
    </source>
</evidence>
<feature type="transmembrane region" description="Helical" evidence="8">
    <location>
        <begin position="194"/>
        <end position="215"/>
    </location>
</feature>
<evidence type="ECO:0000256" key="6">
    <source>
        <dbReference type="ARBA" id="ARBA00023136"/>
    </source>
</evidence>
<evidence type="ECO:0000313" key="10">
    <source>
        <dbReference type="EMBL" id="GAA4683746.1"/>
    </source>
</evidence>
<keyword evidence="2 8" id="KW-1003">Cell membrane</keyword>
<dbReference type="NCBIfam" id="TIGR00546">
    <property type="entry name" value="lnt"/>
    <property type="match status" value="1"/>
</dbReference>
<dbReference type="InterPro" id="IPR036526">
    <property type="entry name" value="C-N_Hydrolase_sf"/>
</dbReference>
<dbReference type="PROSITE" id="PS50263">
    <property type="entry name" value="CN_HYDROLASE"/>
    <property type="match status" value="1"/>
</dbReference>
<dbReference type="Pfam" id="PF20154">
    <property type="entry name" value="LNT_N"/>
    <property type="match status" value="1"/>
</dbReference>
<keyword evidence="11" id="KW-1185">Reference proteome</keyword>
<feature type="transmembrane region" description="Helical" evidence="8">
    <location>
        <begin position="516"/>
        <end position="538"/>
    </location>
</feature>
<dbReference type="InterPro" id="IPR003010">
    <property type="entry name" value="C-N_Hydrolase"/>
</dbReference>
<comment type="similarity">
    <text evidence="8">Belongs to the CN hydrolase family. Apolipoprotein N-acyltransferase subfamily.</text>
</comment>
<name>A0ABP8W7Q2_9MICO</name>
<accession>A0ABP8W7Q2</accession>
<sequence>MSGVDALREARPVHPPLRSGRFGSAATRSRVERPRDFRLPLWVALVVAACAGPILNAAFPNHDIWPLAFLGVGLYLVSVLGRSIGGAILVGYVGGASFLVVHIDWISTYLGPVPWIALTLFEALFFSAGAVALTLAYRWVPRVWPGVWGRLVLLPVVVSGLWVAREYASGHWPYGGFSWGRVAESQSTGPLASLVAWVGISGLSFLMVGLVALVIELVRYQPVVGSWRFLIGATAIVAVFAVPAWPAQSAGTATIAAAQGNGKAGFFQQRSYGDLTDAQVNATYNGVQPSAKIDMLVWPEGASDRDPTRDVYGQYIFNVLTKAYKAPLVSGVITQKGSKLYNSSIVWSGGKVTGQYDKKHLVPFGEYVPNRSFFRMLAPSLVDLLTRDLTPGTRGNVLDVGRIKAGISICFDIVDDALTTQMVQGGAQVILAQTNNADFGRSNENAQQLAIARLRAIESSRPLVNISTVGSSAIIAADGSTVQTIPAYEPGVLLHTITLGKGITPAIAASAAMEGFVMLFGLATLVLARLLLVGTGYGEAAKAKRVSRRARRRARRLARAA</sequence>
<evidence type="ECO:0000256" key="3">
    <source>
        <dbReference type="ARBA" id="ARBA00022679"/>
    </source>
</evidence>
<evidence type="ECO:0000256" key="2">
    <source>
        <dbReference type="ARBA" id="ARBA00022475"/>
    </source>
</evidence>
<keyword evidence="4 8" id="KW-0812">Transmembrane</keyword>
<feature type="transmembrane region" description="Helical" evidence="8">
    <location>
        <begin position="64"/>
        <end position="81"/>
    </location>
</feature>
<dbReference type="Gene3D" id="3.60.110.10">
    <property type="entry name" value="Carbon-nitrogen hydrolase"/>
    <property type="match status" value="1"/>
</dbReference>
<protein>
    <recommendedName>
        <fullName evidence="8">Apolipoprotein N-acyltransferase</fullName>
        <shortName evidence="8">ALP N-acyltransferase</shortName>
        <ecNumber evidence="8">2.3.1.269</ecNumber>
    </recommendedName>
</protein>
<keyword evidence="5 8" id="KW-1133">Transmembrane helix</keyword>
<comment type="function">
    <text evidence="8">Catalyzes the phospholipid dependent N-acylation of the N-terminal cysteine of apolipoprotein, the last step in lipoprotein maturation.</text>
</comment>
<dbReference type="EC" id="2.3.1.269" evidence="8"/>
<organism evidence="10 11">
    <name type="scientific">Frondihabitans cladoniiphilus</name>
    <dbReference type="NCBI Taxonomy" id="715785"/>
    <lineage>
        <taxon>Bacteria</taxon>
        <taxon>Bacillati</taxon>
        <taxon>Actinomycetota</taxon>
        <taxon>Actinomycetes</taxon>
        <taxon>Micrococcales</taxon>
        <taxon>Microbacteriaceae</taxon>
        <taxon>Frondihabitans</taxon>
    </lineage>
</organism>
<dbReference type="Pfam" id="PF00795">
    <property type="entry name" value="CN_hydrolase"/>
    <property type="match status" value="1"/>
</dbReference>
<dbReference type="Proteomes" id="UP001501295">
    <property type="component" value="Unassembled WGS sequence"/>
</dbReference>
<comment type="pathway">
    <text evidence="8">Protein modification; lipoprotein biosynthesis (N-acyl transfer).</text>
</comment>
<keyword evidence="6 8" id="KW-0472">Membrane</keyword>
<dbReference type="PANTHER" id="PTHR38686">
    <property type="entry name" value="APOLIPOPROTEIN N-ACYLTRANSFERASE"/>
    <property type="match status" value="1"/>
</dbReference>
<feature type="transmembrane region" description="Helical" evidence="8">
    <location>
        <begin position="39"/>
        <end position="58"/>
    </location>
</feature>
<dbReference type="SUPFAM" id="SSF56317">
    <property type="entry name" value="Carbon-nitrogen hydrolase"/>
    <property type="match status" value="1"/>
</dbReference>
<evidence type="ECO:0000256" key="7">
    <source>
        <dbReference type="ARBA" id="ARBA00023315"/>
    </source>
</evidence>
<feature type="domain" description="CN hydrolase" evidence="9">
    <location>
        <begin position="253"/>
        <end position="499"/>
    </location>
</feature>
<dbReference type="EMBL" id="BAABLM010000010">
    <property type="protein sequence ID" value="GAA4683746.1"/>
    <property type="molecule type" value="Genomic_DNA"/>
</dbReference>
<dbReference type="HAMAP" id="MF_01148">
    <property type="entry name" value="Lnt"/>
    <property type="match status" value="1"/>
</dbReference>
<keyword evidence="7 8" id="KW-0012">Acyltransferase</keyword>